<dbReference type="Proteomes" id="UP000492821">
    <property type="component" value="Unassembled WGS sequence"/>
</dbReference>
<name>A0A7E4W2A8_PANRE</name>
<reference evidence="1" key="1">
    <citation type="journal article" date="2013" name="Genetics">
        <title>The draft genome and transcriptome of Panagrellus redivivus are shaped by the harsh demands of a free-living lifestyle.</title>
        <authorList>
            <person name="Srinivasan J."/>
            <person name="Dillman A.R."/>
            <person name="Macchietto M.G."/>
            <person name="Heikkinen L."/>
            <person name="Lakso M."/>
            <person name="Fracchia K.M."/>
            <person name="Antoshechkin I."/>
            <person name="Mortazavi A."/>
            <person name="Wong G."/>
            <person name="Sternberg P.W."/>
        </authorList>
    </citation>
    <scope>NUCLEOTIDE SEQUENCE [LARGE SCALE GENOMIC DNA]</scope>
    <source>
        <strain evidence="1">MT8872</strain>
    </source>
</reference>
<accession>A0A7E4W2A8</accession>
<sequence length="169" mass="19340">MESIFGLVLALEPKTKRAKYHPATIYYQNKIITAKRGHRDAAPGKWVCLKVSANKATIVQVMMMNFVKTRFYSRTDFKIYTLFTVVDEKTVHNTYCGRATVVPEQRELIRNERMVYGSARLNSKWTLTFKASPKPSNNEFGDFLLAPLLPPPVHRSMKTKGKKSSYSCV</sequence>
<organism evidence="1 2">
    <name type="scientific">Panagrellus redivivus</name>
    <name type="common">Microworm</name>
    <dbReference type="NCBI Taxonomy" id="6233"/>
    <lineage>
        <taxon>Eukaryota</taxon>
        <taxon>Metazoa</taxon>
        <taxon>Ecdysozoa</taxon>
        <taxon>Nematoda</taxon>
        <taxon>Chromadorea</taxon>
        <taxon>Rhabditida</taxon>
        <taxon>Tylenchina</taxon>
        <taxon>Panagrolaimomorpha</taxon>
        <taxon>Panagrolaimoidea</taxon>
        <taxon>Panagrolaimidae</taxon>
        <taxon>Panagrellus</taxon>
    </lineage>
</organism>
<keyword evidence="1" id="KW-1185">Reference proteome</keyword>
<protein>
    <submittedName>
        <fullName evidence="2">Tub domain-containing protein</fullName>
    </submittedName>
</protein>
<evidence type="ECO:0000313" key="1">
    <source>
        <dbReference type="Proteomes" id="UP000492821"/>
    </source>
</evidence>
<reference evidence="2" key="2">
    <citation type="submission" date="2020-10" db="UniProtKB">
        <authorList>
            <consortium name="WormBaseParasite"/>
        </authorList>
    </citation>
    <scope>IDENTIFICATION</scope>
</reference>
<evidence type="ECO:0000313" key="2">
    <source>
        <dbReference type="WBParaSite" id="Pan_g6609.t1"/>
    </source>
</evidence>
<dbReference type="WBParaSite" id="Pan_g6609.t1">
    <property type="protein sequence ID" value="Pan_g6609.t1"/>
    <property type="gene ID" value="Pan_g6609"/>
</dbReference>
<proteinExistence type="predicted"/>
<dbReference type="AlphaFoldDB" id="A0A7E4W2A8"/>